<comment type="caution">
    <text evidence="7">The sequence shown here is derived from an EMBL/GenBank/DDBJ whole genome shotgun (WGS) entry which is preliminary data.</text>
</comment>
<dbReference type="GO" id="GO:0005886">
    <property type="term" value="C:plasma membrane"/>
    <property type="evidence" value="ECO:0007669"/>
    <property type="project" value="UniProtKB-SubCell"/>
</dbReference>
<dbReference type="RefSeq" id="WP_069153835.1">
    <property type="nucleotide sequence ID" value="NZ_DBFYTW010000059.1"/>
</dbReference>
<evidence type="ECO:0000256" key="3">
    <source>
        <dbReference type="ARBA" id="ARBA00022692"/>
    </source>
</evidence>
<evidence type="ECO:0000313" key="9">
    <source>
        <dbReference type="EMBL" id="ODR52049.1"/>
    </source>
</evidence>
<evidence type="ECO:0000256" key="6">
    <source>
        <dbReference type="SAM" id="Phobius"/>
    </source>
</evidence>
<dbReference type="Proteomes" id="UP000094271">
    <property type="component" value="Unassembled WGS sequence"/>
</dbReference>
<feature type="transmembrane region" description="Helical" evidence="6">
    <location>
        <begin position="269"/>
        <end position="300"/>
    </location>
</feature>
<name>A0A1E3A4L4_9FIRM</name>
<keyword evidence="2" id="KW-1003">Cell membrane</keyword>
<dbReference type="EMBL" id="MEHD01000031">
    <property type="protein sequence ID" value="ODR52049.1"/>
    <property type="molecule type" value="Genomic_DNA"/>
</dbReference>
<protein>
    <submittedName>
        <fullName evidence="8">Ribose ABC transporter permease</fullName>
    </submittedName>
    <submittedName>
        <fullName evidence="7">Ribose transport system permease protein RbsC</fullName>
    </submittedName>
</protein>
<dbReference type="EMBL" id="MCGH01000003">
    <property type="protein sequence ID" value="ODM03331.1"/>
    <property type="molecule type" value="Genomic_DNA"/>
</dbReference>
<feature type="transmembrane region" description="Helical" evidence="6">
    <location>
        <begin position="182"/>
        <end position="202"/>
    </location>
</feature>
<reference evidence="7 10" key="1">
    <citation type="submission" date="2016-07" db="EMBL/GenBank/DDBJ databases">
        <title>Characterization of isolates of Eisenbergiella tayi derived from blood cultures, using whole genome sequencing.</title>
        <authorList>
            <person name="Burdz T."/>
            <person name="Wiebe D."/>
            <person name="Huynh C."/>
            <person name="Bernard K."/>
        </authorList>
    </citation>
    <scope>NUCLEOTIDE SEQUENCE [LARGE SCALE GENOMIC DNA]</scope>
    <source>
        <strain evidence="7 10">NML 110608</strain>
    </source>
</reference>
<evidence type="ECO:0000256" key="4">
    <source>
        <dbReference type="ARBA" id="ARBA00022989"/>
    </source>
</evidence>
<comment type="subcellular location">
    <subcellularLocation>
        <location evidence="1">Cell membrane</location>
        <topology evidence="1">Multi-pass membrane protein</topology>
    </subcellularLocation>
</comment>
<dbReference type="OrthoDB" id="9815820at2"/>
<dbReference type="InterPro" id="IPR001851">
    <property type="entry name" value="ABC_transp_permease"/>
</dbReference>
<keyword evidence="3 6" id="KW-0812">Transmembrane</keyword>
<dbReference type="PATRIC" id="fig|1432052.4.peg.4570"/>
<reference evidence="9 12" key="2">
    <citation type="submission" date="2016-08" db="EMBL/GenBank/DDBJ databases">
        <title>Characterization of Isolates of Eisenbergiella tayi Derived from Blood Cultures, Using Whole Genome Sequencing.</title>
        <authorList>
            <person name="Bernier A.-M."/>
            <person name="Burdz T."/>
            <person name="Wiebe D."/>
            <person name="Bernard K."/>
        </authorList>
    </citation>
    <scope>NUCLEOTIDE SEQUENCE [LARGE SCALE GENOMIC DNA]</scope>
    <source>
        <strain evidence="9 12">NML120146</strain>
    </source>
</reference>
<organism evidence="7 10">
    <name type="scientific">Eisenbergiella tayi</name>
    <dbReference type="NCBI Taxonomy" id="1432052"/>
    <lineage>
        <taxon>Bacteria</taxon>
        <taxon>Bacillati</taxon>
        <taxon>Bacillota</taxon>
        <taxon>Clostridia</taxon>
        <taxon>Lachnospirales</taxon>
        <taxon>Lachnospiraceae</taxon>
        <taxon>Eisenbergiella</taxon>
    </lineage>
</organism>
<evidence type="ECO:0000256" key="2">
    <source>
        <dbReference type="ARBA" id="ARBA00022475"/>
    </source>
</evidence>
<dbReference type="Proteomes" id="UP000094067">
    <property type="component" value="Unassembled WGS sequence"/>
</dbReference>
<dbReference type="PANTHER" id="PTHR32196">
    <property type="entry name" value="ABC TRANSPORTER PERMEASE PROTEIN YPHD-RELATED-RELATED"/>
    <property type="match status" value="1"/>
</dbReference>
<evidence type="ECO:0000313" key="8">
    <source>
        <dbReference type="EMBL" id="ODR48666.1"/>
    </source>
</evidence>
<gene>
    <name evidence="7" type="primary">rbsC_1</name>
    <name evidence="8" type="ORF">BEI59_19970</name>
    <name evidence="7" type="ORF">BEI61_04126</name>
    <name evidence="9" type="ORF">BEI63_20190</name>
</gene>
<evidence type="ECO:0000313" key="7">
    <source>
        <dbReference type="EMBL" id="ODM03331.1"/>
    </source>
</evidence>
<evidence type="ECO:0000313" key="12">
    <source>
        <dbReference type="Proteomes" id="UP000094869"/>
    </source>
</evidence>
<keyword evidence="4 6" id="KW-1133">Transmembrane helix</keyword>
<dbReference type="Proteomes" id="UP000094869">
    <property type="component" value="Unassembled WGS sequence"/>
</dbReference>
<evidence type="ECO:0000256" key="1">
    <source>
        <dbReference type="ARBA" id="ARBA00004651"/>
    </source>
</evidence>
<evidence type="ECO:0000313" key="10">
    <source>
        <dbReference type="Proteomes" id="UP000094067"/>
    </source>
</evidence>
<feature type="transmembrane region" description="Helical" evidence="6">
    <location>
        <begin position="28"/>
        <end position="48"/>
    </location>
</feature>
<feature type="transmembrane region" description="Helical" evidence="6">
    <location>
        <begin position="234"/>
        <end position="257"/>
    </location>
</feature>
<sequence>MAKITNTEGAVKKNPLAKFAKSVGTQRLIALLALIIIYLVFGFINPAFRSYATLVNIFDASYYIGLMAIGVTFAITSDGIDLSIGTVLTCSALISGQLITKYHLPVALGLLVCILIGSLFGLLNGLMVSYMHLPPFIATLGSMMLSKGLGSIFTKAQSVTWPQSSQAEGWFRNIFKINQNGVLIPTGFILLIIVAVIASIVLNKTRPGRYIVALGSNSEATRLSGVNIAKWRTLAYIISGTLAGLAGLAYASIYSTILPGGGGGFELDAIAGVVIGGTSMSGGYGTISGTLIGVFIMSVLKTGLPFVGLQSNWQQAVTGVVLVFAVFMDVMNRQKKKKA</sequence>
<proteinExistence type="predicted"/>
<dbReference type="GO" id="GO:0022857">
    <property type="term" value="F:transmembrane transporter activity"/>
    <property type="evidence" value="ECO:0007669"/>
    <property type="project" value="InterPro"/>
</dbReference>
<feature type="transmembrane region" description="Helical" evidence="6">
    <location>
        <begin position="82"/>
        <end position="100"/>
    </location>
</feature>
<feature type="transmembrane region" description="Helical" evidence="6">
    <location>
        <begin position="106"/>
        <end position="126"/>
    </location>
</feature>
<evidence type="ECO:0000313" key="11">
    <source>
        <dbReference type="Proteomes" id="UP000094271"/>
    </source>
</evidence>
<dbReference type="Pfam" id="PF02653">
    <property type="entry name" value="BPD_transp_2"/>
    <property type="match status" value="1"/>
</dbReference>
<dbReference type="EMBL" id="MEHA01000016">
    <property type="protein sequence ID" value="ODR48666.1"/>
    <property type="molecule type" value="Genomic_DNA"/>
</dbReference>
<keyword evidence="5 6" id="KW-0472">Membrane</keyword>
<dbReference type="CDD" id="cd06579">
    <property type="entry name" value="TM_PBP1_transp_AraH_like"/>
    <property type="match status" value="1"/>
</dbReference>
<accession>A0A1E3A4L4</accession>
<reference evidence="8 11" key="3">
    <citation type="submission" date="2016-08" db="EMBL/GenBank/DDBJ databases">
        <authorList>
            <person name="Seilhamer J.J."/>
        </authorList>
    </citation>
    <scope>NUCLEOTIDE SEQUENCE [LARGE SCALE GENOMIC DNA]</scope>
    <source>
        <strain evidence="8 11">NML150140-1</strain>
    </source>
</reference>
<dbReference type="AlphaFoldDB" id="A0A1E3A4L4"/>
<evidence type="ECO:0000256" key="5">
    <source>
        <dbReference type="ARBA" id="ARBA00023136"/>
    </source>
</evidence>
<dbReference type="PANTHER" id="PTHR32196:SF72">
    <property type="entry name" value="RIBOSE IMPORT PERMEASE PROTEIN RBSC"/>
    <property type="match status" value="1"/>
</dbReference>
<keyword evidence="12" id="KW-1185">Reference proteome</keyword>
<feature type="transmembrane region" description="Helical" evidence="6">
    <location>
        <begin position="54"/>
        <end position="75"/>
    </location>
</feature>